<evidence type="ECO:0000313" key="1">
    <source>
        <dbReference type="EMBL" id="RKQ97149.1"/>
    </source>
</evidence>
<gene>
    <name evidence="1" type="ORF">C7446_2569</name>
</gene>
<proteinExistence type="predicted"/>
<dbReference type="Gene3D" id="3.30.2000.20">
    <property type="match status" value="1"/>
</dbReference>
<sequence>MNDGEILSALEVRASQWPGDTPLLYDNQRTPADLQQQIEQKSTNWVRMTFLPGDTNPFETGTRVIDRRTGIVEFQIFTRLDSGPTDGYRIADVMGQHMAHQQLGQLETWEYQTERVGESNGWHQLNLQVRYRAQS</sequence>
<organism evidence="1 2">
    <name type="scientific">Kushneria sinocarnis</name>
    <dbReference type="NCBI Taxonomy" id="595502"/>
    <lineage>
        <taxon>Bacteria</taxon>
        <taxon>Pseudomonadati</taxon>
        <taxon>Pseudomonadota</taxon>
        <taxon>Gammaproteobacteria</taxon>
        <taxon>Oceanospirillales</taxon>
        <taxon>Halomonadaceae</taxon>
        <taxon>Kushneria</taxon>
    </lineage>
</organism>
<dbReference type="AlphaFoldDB" id="A0A420WUL2"/>
<dbReference type="Proteomes" id="UP000281975">
    <property type="component" value="Unassembled WGS sequence"/>
</dbReference>
<name>A0A420WUL2_9GAMM</name>
<protein>
    <submittedName>
        <fullName evidence="1">Uncharacterized protein DUF4128</fullName>
    </submittedName>
</protein>
<comment type="caution">
    <text evidence="1">The sequence shown here is derived from an EMBL/GenBank/DDBJ whole genome shotgun (WGS) entry which is preliminary data.</text>
</comment>
<keyword evidence="2" id="KW-1185">Reference proteome</keyword>
<dbReference type="EMBL" id="RBIN01000007">
    <property type="protein sequence ID" value="RKQ97149.1"/>
    <property type="molecule type" value="Genomic_DNA"/>
</dbReference>
<evidence type="ECO:0000313" key="2">
    <source>
        <dbReference type="Proteomes" id="UP000281975"/>
    </source>
</evidence>
<accession>A0A420WUL2</accession>
<reference evidence="1 2" key="1">
    <citation type="submission" date="2018-10" db="EMBL/GenBank/DDBJ databases">
        <title>Genomic Encyclopedia of Type Strains, Phase IV (KMG-IV): sequencing the most valuable type-strain genomes for metagenomic binning, comparative biology and taxonomic classification.</title>
        <authorList>
            <person name="Goeker M."/>
        </authorList>
    </citation>
    <scope>NUCLEOTIDE SEQUENCE [LARGE SCALE GENOMIC DNA]</scope>
    <source>
        <strain evidence="1 2">DSM 23229</strain>
    </source>
</reference>
<dbReference type="RefSeq" id="WP_170150088.1">
    <property type="nucleotide sequence ID" value="NZ_RBIN01000007.1"/>
</dbReference>